<reference evidence="3 5" key="1">
    <citation type="submission" date="2015-10" db="EMBL/GenBank/DDBJ databases">
        <title>Draft genome of Bosea thiooxidans.</title>
        <authorList>
            <person name="Wang X."/>
        </authorList>
    </citation>
    <scope>NUCLEOTIDE SEQUENCE [LARGE SCALE GENOMIC DNA]</scope>
    <source>
        <strain evidence="3 5">CGMCC 9174</strain>
    </source>
</reference>
<keyword evidence="1" id="KW-0472">Membrane</keyword>
<dbReference type="OrthoDB" id="7356451at2"/>
<proteinExistence type="predicted"/>
<evidence type="ECO:0000313" key="3">
    <source>
        <dbReference type="EMBL" id="KQK29983.1"/>
    </source>
</evidence>
<dbReference type="InterPro" id="IPR012495">
    <property type="entry name" value="TadE-like_dom"/>
</dbReference>
<protein>
    <submittedName>
        <fullName evidence="4">TadE-like protein</fullName>
    </submittedName>
</protein>
<keyword evidence="5" id="KW-1185">Reference proteome</keyword>
<feature type="transmembrane region" description="Helical" evidence="1">
    <location>
        <begin position="20"/>
        <end position="41"/>
    </location>
</feature>
<dbReference type="STRING" id="53254.SAMN05660750_01962"/>
<dbReference type="EMBL" id="FUYX01000004">
    <property type="protein sequence ID" value="SKB70101.1"/>
    <property type="molecule type" value="Genomic_DNA"/>
</dbReference>
<dbReference type="EMBL" id="LMAR01000044">
    <property type="protein sequence ID" value="KQK29983.1"/>
    <property type="molecule type" value="Genomic_DNA"/>
</dbReference>
<dbReference type="Pfam" id="PF07811">
    <property type="entry name" value="TadE"/>
    <property type="match status" value="1"/>
</dbReference>
<evidence type="ECO:0000313" key="6">
    <source>
        <dbReference type="Proteomes" id="UP000190130"/>
    </source>
</evidence>
<gene>
    <name evidence="3" type="ORF">ARD30_16160</name>
    <name evidence="4" type="ORF">SAMN05660750_01962</name>
</gene>
<keyword evidence="1" id="KW-0812">Transmembrane</keyword>
<keyword evidence="1" id="KW-1133">Transmembrane helix</keyword>
<evidence type="ECO:0000313" key="4">
    <source>
        <dbReference type="EMBL" id="SKB70101.1"/>
    </source>
</evidence>
<evidence type="ECO:0000313" key="5">
    <source>
        <dbReference type="Proteomes" id="UP000051562"/>
    </source>
</evidence>
<evidence type="ECO:0000256" key="1">
    <source>
        <dbReference type="SAM" id="Phobius"/>
    </source>
</evidence>
<dbReference type="Proteomes" id="UP000190130">
    <property type="component" value="Unassembled WGS sequence"/>
</dbReference>
<accession>A0A0Q3I4Y1</accession>
<name>A0A0Q3I4Y1_9HYPH</name>
<sequence length="142" mass="15261">MLHALPHLARDQDGTSAIEFAFIAPILLLLLFGIMGFGYVFGVYHGVQQIAAEAARSSVSGISDAERAQIARAYVAANATSYAFIDPTKLRVTTSQTGPQLQNFEVAVSYDMGGSVYGELSRLVSLPPPLIERRAVVQRGGY</sequence>
<dbReference type="Proteomes" id="UP000051562">
    <property type="component" value="Unassembled WGS sequence"/>
</dbReference>
<reference evidence="4 6" key="2">
    <citation type="submission" date="2017-02" db="EMBL/GenBank/DDBJ databases">
        <authorList>
            <person name="Peterson S.W."/>
        </authorList>
    </citation>
    <scope>NUCLEOTIDE SEQUENCE [LARGE SCALE GENOMIC DNA]</scope>
    <source>
        <strain evidence="4 6">DSM 9653</strain>
    </source>
</reference>
<feature type="domain" description="TadE-like" evidence="2">
    <location>
        <begin position="14"/>
        <end position="56"/>
    </location>
</feature>
<dbReference type="RefSeq" id="WP_055728783.1">
    <property type="nucleotide sequence ID" value="NZ_FUYX01000004.1"/>
</dbReference>
<dbReference type="AlphaFoldDB" id="A0A0Q3I4Y1"/>
<evidence type="ECO:0000259" key="2">
    <source>
        <dbReference type="Pfam" id="PF07811"/>
    </source>
</evidence>
<organism evidence="3 5">
    <name type="scientific">Bosea thiooxidans</name>
    <dbReference type="NCBI Taxonomy" id="53254"/>
    <lineage>
        <taxon>Bacteria</taxon>
        <taxon>Pseudomonadati</taxon>
        <taxon>Pseudomonadota</taxon>
        <taxon>Alphaproteobacteria</taxon>
        <taxon>Hyphomicrobiales</taxon>
        <taxon>Boseaceae</taxon>
        <taxon>Bosea</taxon>
    </lineage>
</organism>